<dbReference type="PANTHER" id="PTHR24096:SF149">
    <property type="entry name" value="AMP-BINDING DOMAIN-CONTAINING PROTEIN-RELATED"/>
    <property type="match status" value="1"/>
</dbReference>
<keyword evidence="2" id="KW-0436">Ligase</keyword>
<dbReference type="RefSeq" id="WP_160819000.1">
    <property type="nucleotide sequence ID" value="NZ_JBHSXE010000001.1"/>
</dbReference>
<dbReference type="InterPro" id="IPR000873">
    <property type="entry name" value="AMP-dep_synth/lig_dom"/>
</dbReference>
<dbReference type="Pfam" id="PF00501">
    <property type="entry name" value="AMP-binding"/>
    <property type="match status" value="1"/>
</dbReference>
<gene>
    <name evidence="6" type="ORF">ACFQKB_42470</name>
</gene>
<dbReference type="EMBL" id="JBHSXS010000054">
    <property type="protein sequence ID" value="MFC6886487.1"/>
    <property type="molecule type" value="Genomic_DNA"/>
</dbReference>
<dbReference type="PANTHER" id="PTHR24096">
    <property type="entry name" value="LONG-CHAIN-FATTY-ACID--COA LIGASE"/>
    <property type="match status" value="1"/>
</dbReference>
<feature type="domain" description="AMP-binding enzyme C-terminal" evidence="5">
    <location>
        <begin position="445"/>
        <end position="513"/>
    </location>
</feature>
<dbReference type="Pfam" id="PF13193">
    <property type="entry name" value="AMP-binding_C"/>
    <property type="match status" value="1"/>
</dbReference>
<evidence type="ECO:0000256" key="3">
    <source>
        <dbReference type="SAM" id="MobiDB-lite"/>
    </source>
</evidence>
<dbReference type="InterPro" id="IPR045851">
    <property type="entry name" value="AMP-bd_C_sf"/>
</dbReference>
<comment type="caution">
    <text evidence="6">The sequence shown here is derived from an EMBL/GenBank/DDBJ whole genome shotgun (WGS) entry which is preliminary data.</text>
</comment>
<feature type="region of interest" description="Disordered" evidence="3">
    <location>
        <begin position="28"/>
        <end position="58"/>
    </location>
</feature>
<dbReference type="Proteomes" id="UP001596380">
    <property type="component" value="Unassembled WGS sequence"/>
</dbReference>
<name>A0ABW2CXA2_9ACTN</name>
<evidence type="ECO:0000313" key="6">
    <source>
        <dbReference type="EMBL" id="MFC6886487.1"/>
    </source>
</evidence>
<dbReference type="InterPro" id="IPR042099">
    <property type="entry name" value="ANL_N_sf"/>
</dbReference>
<dbReference type="Gene3D" id="3.30.300.30">
    <property type="match status" value="1"/>
</dbReference>
<comment type="similarity">
    <text evidence="1">Belongs to the ATP-dependent AMP-binding enzyme family.</text>
</comment>
<proteinExistence type="inferred from homology"/>
<sequence length="530" mass="53485">MISIGVDAWAARPAISVSRAVFGRADAGTAGTPGAFGGPGERGGRDGPGGPAAAGGGSAGARPALLDAASGRTLSYAGLATAVGSAAAGLAREGIGPGTVVGLHLPDSPEFAVALHAVTAAGAVPFPLRASLSAPELSRLLAEAGARTLVTWPVLLGTAQRAAAETLYCFGDEPGAQPFSGLMKGGAAPDVPIEPARDAALLACTRGTAGPARPVRLTHAEVVAGLTRVAAAGMLGTSDIVLSALPFSDVLGLNGALNPALRLGATVVTLAGTGRHDLLRALQEHAVTVALLPPRLVEVLAYDRAVPRYRLGALRAVVSAGGPLGADAARACAARLGCPVRQAYGFAEAAGFTHLNLRALEEGTLDSVGRGLPDVTWRVVSARTGCEQPAYQPGELCVRLPVTPDAAVPARWLATGDAAFADEHGRAFVLGRLGDGRPEPPAEPEAVLAAHPAVRDAAVAPAPDLDLGLAPHAFVVLDEPVPAEDLLGYVNGHVPPYRRVLAVHVVDLIPRTPGGCVQRRGLLERAGLAT</sequence>
<organism evidence="6 7">
    <name type="scientific">Actinomadura yumaensis</name>
    <dbReference type="NCBI Taxonomy" id="111807"/>
    <lineage>
        <taxon>Bacteria</taxon>
        <taxon>Bacillati</taxon>
        <taxon>Actinomycetota</taxon>
        <taxon>Actinomycetes</taxon>
        <taxon>Streptosporangiales</taxon>
        <taxon>Thermomonosporaceae</taxon>
        <taxon>Actinomadura</taxon>
    </lineage>
</organism>
<evidence type="ECO:0000256" key="1">
    <source>
        <dbReference type="ARBA" id="ARBA00006432"/>
    </source>
</evidence>
<feature type="compositionally biased region" description="Gly residues" evidence="3">
    <location>
        <begin position="34"/>
        <end position="58"/>
    </location>
</feature>
<dbReference type="Gene3D" id="3.40.50.12780">
    <property type="entry name" value="N-terminal domain of ligase-like"/>
    <property type="match status" value="1"/>
</dbReference>
<evidence type="ECO:0000313" key="7">
    <source>
        <dbReference type="Proteomes" id="UP001596380"/>
    </source>
</evidence>
<dbReference type="SUPFAM" id="SSF56801">
    <property type="entry name" value="Acetyl-CoA synthetase-like"/>
    <property type="match status" value="1"/>
</dbReference>
<feature type="domain" description="AMP-dependent synthetase/ligase" evidence="4">
    <location>
        <begin position="61"/>
        <end position="401"/>
    </location>
</feature>
<evidence type="ECO:0000256" key="2">
    <source>
        <dbReference type="ARBA" id="ARBA00022598"/>
    </source>
</evidence>
<reference evidence="7" key="1">
    <citation type="journal article" date="2019" name="Int. J. Syst. Evol. Microbiol.">
        <title>The Global Catalogue of Microorganisms (GCM) 10K type strain sequencing project: providing services to taxonomists for standard genome sequencing and annotation.</title>
        <authorList>
            <consortium name="The Broad Institute Genomics Platform"/>
            <consortium name="The Broad Institute Genome Sequencing Center for Infectious Disease"/>
            <person name="Wu L."/>
            <person name="Ma J."/>
        </authorList>
    </citation>
    <scope>NUCLEOTIDE SEQUENCE [LARGE SCALE GENOMIC DNA]</scope>
    <source>
        <strain evidence="7">JCM 3369</strain>
    </source>
</reference>
<keyword evidence="7" id="KW-1185">Reference proteome</keyword>
<dbReference type="InterPro" id="IPR025110">
    <property type="entry name" value="AMP-bd_C"/>
</dbReference>
<accession>A0ABW2CXA2</accession>
<evidence type="ECO:0000259" key="5">
    <source>
        <dbReference type="Pfam" id="PF13193"/>
    </source>
</evidence>
<protein>
    <submittedName>
        <fullName evidence="6">Class I adenylate-forming enzyme family protein</fullName>
    </submittedName>
</protein>
<evidence type="ECO:0000259" key="4">
    <source>
        <dbReference type="Pfam" id="PF00501"/>
    </source>
</evidence>